<evidence type="ECO:0000256" key="13">
    <source>
        <dbReference type="ARBA" id="ARBA00022777"/>
    </source>
</evidence>
<dbReference type="CDD" id="cd16917">
    <property type="entry name" value="HATPase_UhpB-NarQ-NarX-like"/>
    <property type="match status" value="1"/>
</dbReference>
<evidence type="ECO:0000313" key="22">
    <source>
        <dbReference type="EMBL" id="TQF04193.1"/>
    </source>
</evidence>
<dbReference type="PANTHER" id="PTHR24421">
    <property type="entry name" value="NITRATE/NITRITE SENSOR PROTEIN NARX-RELATED"/>
    <property type="match status" value="1"/>
</dbReference>
<dbReference type="SMART" id="SM00387">
    <property type="entry name" value="HATPase_c"/>
    <property type="match status" value="1"/>
</dbReference>
<evidence type="ECO:0000256" key="17">
    <source>
        <dbReference type="ARBA" id="ARBA00023014"/>
    </source>
</evidence>
<keyword evidence="12" id="KW-0479">Metal-binding</keyword>
<evidence type="ECO:0000256" key="14">
    <source>
        <dbReference type="ARBA" id="ARBA00022989"/>
    </source>
</evidence>
<dbReference type="SUPFAM" id="SSF55874">
    <property type="entry name" value="ATPase domain of HSP90 chaperone/DNA topoisomerase II/histidine kinase"/>
    <property type="match status" value="1"/>
</dbReference>
<protein>
    <recommendedName>
        <fullName evidence="6">Oxygen sensor histidine kinase NreB</fullName>
        <ecNumber evidence="5">2.7.13.3</ecNumber>
    </recommendedName>
    <alternativeName>
        <fullName evidence="20">Nitrogen regulation protein B</fullName>
    </alternativeName>
</protein>
<proteinExistence type="predicted"/>
<evidence type="ECO:0000256" key="1">
    <source>
        <dbReference type="ARBA" id="ARBA00000085"/>
    </source>
</evidence>
<dbReference type="PROSITE" id="PS50109">
    <property type="entry name" value="HIS_KIN"/>
    <property type="match status" value="1"/>
</dbReference>
<evidence type="ECO:0000256" key="4">
    <source>
        <dbReference type="ARBA" id="ARBA00004651"/>
    </source>
</evidence>
<dbReference type="Gene3D" id="1.20.5.1930">
    <property type="match status" value="1"/>
</dbReference>
<dbReference type="GO" id="GO:0000155">
    <property type="term" value="F:phosphorelay sensor kinase activity"/>
    <property type="evidence" value="ECO:0007669"/>
    <property type="project" value="InterPro"/>
</dbReference>
<dbReference type="GO" id="GO:0046872">
    <property type="term" value="F:metal ion binding"/>
    <property type="evidence" value="ECO:0007669"/>
    <property type="project" value="UniProtKB-KW"/>
</dbReference>
<evidence type="ECO:0000256" key="12">
    <source>
        <dbReference type="ARBA" id="ARBA00022723"/>
    </source>
</evidence>
<dbReference type="AlphaFoldDB" id="A0A540W5D0"/>
<dbReference type="OrthoDB" id="144293at2"/>
<evidence type="ECO:0000256" key="3">
    <source>
        <dbReference type="ARBA" id="ARBA00004496"/>
    </source>
</evidence>
<dbReference type="EMBL" id="VIGB01000003">
    <property type="protein sequence ID" value="TQF04193.1"/>
    <property type="molecule type" value="Genomic_DNA"/>
</dbReference>
<dbReference type="EC" id="2.7.13.3" evidence="5"/>
<keyword evidence="11" id="KW-0812">Transmembrane</keyword>
<evidence type="ECO:0000256" key="5">
    <source>
        <dbReference type="ARBA" id="ARBA00012438"/>
    </source>
</evidence>
<keyword evidence="13 22" id="KW-0418">Kinase</keyword>
<dbReference type="RefSeq" id="WP_141634779.1">
    <property type="nucleotide sequence ID" value="NZ_VIGB01000003.1"/>
</dbReference>
<evidence type="ECO:0000256" key="15">
    <source>
        <dbReference type="ARBA" id="ARBA00023004"/>
    </source>
</evidence>
<keyword evidence="16" id="KW-0902">Two-component regulatory system</keyword>
<evidence type="ECO:0000256" key="8">
    <source>
        <dbReference type="ARBA" id="ARBA00022485"/>
    </source>
</evidence>
<dbReference type="GO" id="GO:0046983">
    <property type="term" value="F:protein dimerization activity"/>
    <property type="evidence" value="ECO:0007669"/>
    <property type="project" value="InterPro"/>
</dbReference>
<reference evidence="22 23" key="1">
    <citation type="submission" date="2019-06" db="EMBL/GenBank/DDBJ databases">
        <title>Description of Kitasatospora acidophila sp. nov. isolated from pine grove soil, and reclassification of Streptomyces novaecaesareae to Kitasatospora novaeceasareae comb. nov.</title>
        <authorList>
            <person name="Kim M.J."/>
        </authorList>
    </citation>
    <scope>NUCLEOTIDE SEQUENCE [LARGE SCALE GENOMIC DNA]</scope>
    <source>
        <strain evidence="22 23">MMS16-CNU292</strain>
    </source>
</reference>
<name>A0A540W5D0_9ACTN</name>
<dbReference type="InterPro" id="IPR036890">
    <property type="entry name" value="HATPase_C_sf"/>
</dbReference>
<evidence type="ECO:0000256" key="11">
    <source>
        <dbReference type="ARBA" id="ARBA00022692"/>
    </source>
</evidence>
<keyword evidence="17" id="KW-0411">Iron-sulfur</keyword>
<keyword evidence="10" id="KW-0808">Transferase</keyword>
<evidence type="ECO:0000256" key="2">
    <source>
        <dbReference type="ARBA" id="ARBA00001966"/>
    </source>
</evidence>
<evidence type="ECO:0000256" key="20">
    <source>
        <dbReference type="ARBA" id="ARBA00030800"/>
    </source>
</evidence>
<keyword evidence="7" id="KW-1003">Cell membrane</keyword>
<keyword evidence="9" id="KW-0963">Cytoplasm</keyword>
<keyword evidence="8" id="KW-0004">4Fe-4S</keyword>
<evidence type="ECO:0000256" key="19">
    <source>
        <dbReference type="ARBA" id="ARBA00024827"/>
    </source>
</evidence>
<keyword evidence="15" id="KW-0408">Iron</keyword>
<dbReference type="PANTHER" id="PTHR24421:SF37">
    <property type="entry name" value="SENSOR HISTIDINE KINASE NARS"/>
    <property type="match status" value="1"/>
</dbReference>
<dbReference type="Proteomes" id="UP000319103">
    <property type="component" value="Unassembled WGS sequence"/>
</dbReference>
<dbReference type="InterPro" id="IPR011712">
    <property type="entry name" value="Sig_transdc_His_kin_sub3_dim/P"/>
</dbReference>
<dbReference type="GO" id="GO:0051539">
    <property type="term" value="F:4 iron, 4 sulfur cluster binding"/>
    <property type="evidence" value="ECO:0007669"/>
    <property type="project" value="UniProtKB-KW"/>
</dbReference>
<dbReference type="Gene3D" id="3.30.565.10">
    <property type="entry name" value="Histidine kinase-like ATPase, C-terminal domain"/>
    <property type="match status" value="1"/>
</dbReference>
<gene>
    <name evidence="22" type="ORF">E6W39_20640</name>
</gene>
<dbReference type="InterPro" id="IPR005467">
    <property type="entry name" value="His_kinase_dom"/>
</dbReference>
<dbReference type="GO" id="GO:0005886">
    <property type="term" value="C:plasma membrane"/>
    <property type="evidence" value="ECO:0007669"/>
    <property type="project" value="UniProtKB-SubCell"/>
</dbReference>
<dbReference type="GO" id="GO:0005737">
    <property type="term" value="C:cytoplasm"/>
    <property type="evidence" value="ECO:0007669"/>
    <property type="project" value="UniProtKB-SubCell"/>
</dbReference>
<evidence type="ECO:0000259" key="21">
    <source>
        <dbReference type="PROSITE" id="PS50109"/>
    </source>
</evidence>
<keyword evidence="14" id="KW-1133">Transmembrane helix</keyword>
<evidence type="ECO:0000256" key="18">
    <source>
        <dbReference type="ARBA" id="ARBA00023136"/>
    </source>
</evidence>
<evidence type="ECO:0000256" key="16">
    <source>
        <dbReference type="ARBA" id="ARBA00023012"/>
    </source>
</evidence>
<evidence type="ECO:0000256" key="9">
    <source>
        <dbReference type="ARBA" id="ARBA00022490"/>
    </source>
</evidence>
<comment type="caution">
    <text evidence="22">The sequence shown here is derived from an EMBL/GenBank/DDBJ whole genome shotgun (WGS) entry which is preliminary data.</text>
</comment>
<keyword evidence="23" id="KW-1185">Reference proteome</keyword>
<evidence type="ECO:0000256" key="7">
    <source>
        <dbReference type="ARBA" id="ARBA00022475"/>
    </source>
</evidence>
<organism evidence="22 23">
    <name type="scientific">Kitasatospora acidiphila</name>
    <dbReference type="NCBI Taxonomy" id="2567942"/>
    <lineage>
        <taxon>Bacteria</taxon>
        <taxon>Bacillati</taxon>
        <taxon>Actinomycetota</taxon>
        <taxon>Actinomycetes</taxon>
        <taxon>Kitasatosporales</taxon>
        <taxon>Streptomycetaceae</taxon>
        <taxon>Kitasatospora</taxon>
    </lineage>
</organism>
<dbReference type="Pfam" id="PF02518">
    <property type="entry name" value="HATPase_c"/>
    <property type="match status" value="1"/>
</dbReference>
<dbReference type="Pfam" id="PF07730">
    <property type="entry name" value="HisKA_3"/>
    <property type="match status" value="1"/>
</dbReference>
<dbReference type="InterPro" id="IPR003594">
    <property type="entry name" value="HATPase_dom"/>
</dbReference>
<comment type="catalytic activity">
    <reaction evidence="1">
        <text>ATP + protein L-histidine = ADP + protein N-phospho-L-histidine.</text>
        <dbReference type="EC" id="2.7.13.3"/>
    </reaction>
</comment>
<keyword evidence="18" id="KW-0472">Membrane</keyword>
<dbReference type="PRINTS" id="PR00344">
    <property type="entry name" value="BCTRLSENSOR"/>
</dbReference>
<feature type="domain" description="Histidine kinase" evidence="21">
    <location>
        <begin position="324"/>
        <end position="413"/>
    </location>
</feature>
<evidence type="ECO:0000313" key="23">
    <source>
        <dbReference type="Proteomes" id="UP000319103"/>
    </source>
</evidence>
<comment type="subcellular location">
    <subcellularLocation>
        <location evidence="4">Cell membrane</location>
        <topology evidence="4">Multi-pass membrane protein</topology>
    </subcellularLocation>
    <subcellularLocation>
        <location evidence="3">Cytoplasm</location>
    </subcellularLocation>
</comment>
<accession>A0A540W5D0</accession>
<dbReference type="InterPro" id="IPR050482">
    <property type="entry name" value="Sensor_HK_TwoCompSys"/>
</dbReference>
<evidence type="ECO:0000256" key="6">
    <source>
        <dbReference type="ARBA" id="ARBA00017322"/>
    </source>
</evidence>
<comment type="function">
    <text evidence="19">Member of the two-component regulatory system NreB/NreC involved in the control of dissimilatory nitrate/nitrite reduction in response to oxygen. NreB functions as a direct oxygen sensor histidine kinase which is autophosphorylated, in the absence of oxygen, probably at the conserved histidine residue, and transfers its phosphate group probably to a conserved aspartate residue of NreC. NreB/NreC activates the expression of the nitrate (narGHJI) and nitrite (nir) reductase operons, as well as the putative nitrate transporter gene narT.</text>
</comment>
<sequence>MNVDNPEQTTRQDTLEVPVLLPEPLAVLPLADPAELAARRLLAQEPEVLAGYQQGLREINSPLVADPHAWEQCVVQARRTLMDCAVSLAEGRATVTGTEIAEVVNLGGERIRHGLHLTHSIRAGMLLLDVVLSALATAVTEAGLAEADPDHEEADGRCPECSAPDRWAEELAAARCGHCSGHYTAAVRSLQEGVSRRLALGSMGYDTFLLGRVQELNDLGRLRLAREIHDQLGNSLSLALRQLELAELRAEPVADPHLKAARTAVLEAMDTTRQLVTELRHCNVAGSLELALKSFASAMSEAGGAVRIWVKGSDDWVPAELAEELFIIVRECLRNSLRHAQAGNIVVHVDIAPHEVQAEVLDDGRGFDPAALPGSSNGLTGMRERVQLLHGTLDIASTPGKGTQVMIWIPIEERPA</sequence>
<dbReference type="InterPro" id="IPR004358">
    <property type="entry name" value="Sig_transdc_His_kin-like_C"/>
</dbReference>
<comment type="cofactor">
    <cofactor evidence="2">
        <name>[4Fe-4S] cluster</name>
        <dbReference type="ChEBI" id="CHEBI:49883"/>
    </cofactor>
</comment>
<evidence type="ECO:0000256" key="10">
    <source>
        <dbReference type="ARBA" id="ARBA00022679"/>
    </source>
</evidence>